<feature type="domain" description="J" evidence="3">
    <location>
        <begin position="4"/>
        <end position="69"/>
    </location>
</feature>
<dbReference type="PROSITE" id="PS50076">
    <property type="entry name" value="DNAJ_2"/>
    <property type="match status" value="1"/>
</dbReference>
<feature type="compositionally biased region" description="Polar residues" evidence="2">
    <location>
        <begin position="89"/>
        <end position="101"/>
    </location>
</feature>
<reference evidence="4 5" key="1">
    <citation type="submission" date="2021-04" db="EMBL/GenBank/DDBJ databases">
        <authorList>
            <person name="Bliznina A."/>
        </authorList>
    </citation>
    <scope>NUCLEOTIDE SEQUENCE [LARGE SCALE GENOMIC DNA]</scope>
</reference>
<dbReference type="InterPro" id="IPR001623">
    <property type="entry name" value="DnaJ_domain"/>
</dbReference>
<feature type="compositionally biased region" description="Basic and acidic residues" evidence="2">
    <location>
        <begin position="60"/>
        <end position="69"/>
    </location>
</feature>
<evidence type="ECO:0000256" key="2">
    <source>
        <dbReference type="SAM" id="MobiDB-lite"/>
    </source>
</evidence>
<organism evidence="4 5">
    <name type="scientific">Oikopleura dioica</name>
    <name type="common">Tunicate</name>
    <dbReference type="NCBI Taxonomy" id="34765"/>
    <lineage>
        <taxon>Eukaryota</taxon>
        <taxon>Metazoa</taxon>
        <taxon>Chordata</taxon>
        <taxon>Tunicata</taxon>
        <taxon>Appendicularia</taxon>
        <taxon>Copelata</taxon>
        <taxon>Oikopleuridae</taxon>
        <taxon>Oikopleura</taxon>
    </lineage>
</organism>
<dbReference type="PANTHER" id="PTHR43096:SF52">
    <property type="entry name" value="DNAJ HOMOLOG 1, MITOCHONDRIAL-RELATED"/>
    <property type="match status" value="1"/>
</dbReference>
<feature type="compositionally biased region" description="Basic and acidic residues" evidence="2">
    <location>
        <begin position="114"/>
        <end position="125"/>
    </location>
</feature>
<protein>
    <submittedName>
        <fullName evidence="4">Oidioi.mRNA.OKI2018_I69.XSR.g13454.t1.cds</fullName>
    </submittedName>
</protein>
<dbReference type="Proteomes" id="UP001158576">
    <property type="component" value="Chromosome XSR"/>
</dbReference>
<name>A0ABN7S6X8_OIKDI</name>
<dbReference type="EMBL" id="OU015569">
    <property type="protein sequence ID" value="CAG5094326.1"/>
    <property type="molecule type" value="Genomic_DNA"/>
</dbReference>
<dbReference type="SUPFAM" id="SSF46565">
    <property type="entry name" value="Chaperone J-domain"/>
    <property type="match status" value="1"/>
</dbReference>
<feature type="compositionally biased region" description="Acidic residues" evidence="2">
    <location>
        <begin position="352"/>
        <end position="365"/>
    </location>
</feature>
<keyword evidence="1" id="KW-0143">Chaperone</keyword>
<dbReference type="PRINTS" id="PR00625">
    <property type="entry name" value="JDOMAIN"/>
</dbReference>
<feature type="region of interest" description="Disordered" evidence="2">
    <location>
        <begin position="403"/>
        <end position="469"/>
    </location>
</feature>
<dbReference type="Pfam" id="PF00226">
    <property type="entry name" value="DnaJ"/>
    <property type="match status" value="1"/>
</dbReference>
<feature type="region of interest" description="Disordered" evidence="2">
    <location>
        <begin position="58"/>
        <end position="125"/>
    </location>
</feature>
<dbReference type="InterPro" id="IPR036869">
    <property type="entry name" value="J_dom_sf"/>
</dbReference>
<accession>A0ABN7S6X8</accession>
<dbReference type="Gene3D" id="1.10.287.110">
    <property type="entry name" value="DnaJ domain"/>
    <property type="match status" value="1"/>
</dbReference>
<feature type="compositionally biased region" description="Acidic residues" evidence="2">
    <location>
        <begin position="430"/>
        <end position="443"/>
    </location>
</feature>
<dbReference type="PANTHER" id="PTHR43096">
    <property type="entry name" value="DNAJ HOMOLOG 1, MITOCHONDRIAL-RELATED"/>
    <property type="match status" value="1"/>
</dbReference>
<feature type="compositionally biased region" description="Acidic residues" evidence="2">
    <location>
        <begin position="267"/>
        <end position="287"/>
    </location>
</feature>
<feature type="compositionally biased region" description="Acidic residues" evidence="2">
    <location>
        <begin position="312"/>
        <end position="326"/>
    </location>
</feature>
<evidence type="ECO:0000313" key="5">
    <source>
        <dbReference type="Proteomes" id="UP001158576"/>
    </source>
</evidence>
<dbReference type="CDD" id="cd06257">
    <property type="entry name" value="DnaJ"/>
    <property type="match status" value="1"/>
</dbReference>
<dbReference type="SMART" id="SM00271">
    <property type="entry name" value="DnaJ"/>
    <property type="match status" value="1"/>
</dbReference>
<feature type="region of interest" description="Disordered" evidence="2">
    <location>
        <begin position="263"/>
        <end position="365"/>
    </location>
</feature>
<gene>
    <name evidence="4" type="ORF">OKIOD_LOCUS5012</name>
</gene>
<keyword evidence="5" id="KW-1185">Reference proteome</keyword>
<evidence type="ECO:0000259" key="3">
    <source>
        <dbReference type="PROSITE" id="PS50076"/>
    </source>
</evidence>
<evidence type="ECO:0000313" key="4">
    <source>
        <dbReference type="EMBL" id="CAG5094326.1"/>
    </source>
</evidence>
<evidence type="ECO:0000256" key="1">
    <source>
        <dbReference type="ARBA" id="ARBA00023186"/>
    </source>
</evidence>
<proteinExistence type="predicted"/>
<sequence length="469" mass="54437">MSEDYYSILGIAPDSSTDIIKKAYREKARKYHPDKNPDNPDANNLFLNIKKAYDILSNPTERRNYDATRPRSSFPNRGRPQQRGDRVYTHNQQQANRQNPYTRPAQGVFRPSNRQREPPQYRRNPDGTYQATFNSEQHHNESPIYREFMERMKRNKEAEERMRHRTFFAAYDEAEREKANDLFRRGQGIRAILVLTWETYHRVNTDRLKYELKAANLFQSGGGGKIVATVDFLKVAQALDAIQTLQRNYPSVSFRWKRGKPETLNISDDEENDSDVIELSSDDEEIQEVPLSSNRKRRRPASPVEIASSEIESTEEEDEEEQDEWDVPPPPGVRRASPYRMDDHLSGAEIIDSSEQEEEEAVDGDSDFEVLEDYNVEENAVPNNQQNMNQNGQSATYVIPDTDDENAEYNTSDEERLNSPRAAYTHFDGGENDEEDDADDEDDFKPMRFFIPPRHQKPCPHAEIIDLDD</sequence>